<evidence type="ECO:0000256" key="1">
    <source>
        <dbReference type="ARBA" id="ARBA00022574"/>
    </source>
</evidence>
<feature type="repeat" description="WD" evidence="4">
    <location>
        <begin position="344"/>
        <end position="360"/>
    </location>
</feature>
<comment type="similarity">
    <text evidence="3">Belongs to the WD repeat CIA1 family.</text>
</comment>
<keyword evidence="6" id="KW-1185">Reference proteome</keyword>
<dbReference type="GO" id="GO:0097361">
    <property type="term" value="C:cytosolic [4Fe-4S] assembly targeting complex"/>
    <property type="evidence" value="ECO:0007669"/>
    <property type="project" value="InterPro"/>
</dbReference>
<gene>
    <name evidence="3" type="primary">CIA1</name>
    <name evidence="5" type="ORF">BRENAR_LOCUS4693</name>
</gene>
<sequence>MPLTLEYTFEAHKTACWAVAVHPQLQLIATVSGDKTCKIFDLESKQLLATLGDGTHSKTTRCASFKPSVDFPTVAVGSFDGTVSIWGRDLTVDEEEDEEAGSHDASSTTGESDWELLAVIEGHENEVKSVDWSHDGRYLATCSRDKSAWIWETDDTNEEFECINVIQEHDQDVKHVTWHPRENLLATCSYDETCRVFRQDPYDEDDWMCVAKLDDAEGTVWSSAFEKFSEEGIVRLVTCSDDTKVRVYRKQKGAKKSNNGDIPPVPSSLKDEEEWVLEAVLPQVHDRPIYSVDWSDDGMIVSGGCDGRIGVYREVDGKWQVVATQERAHGVYEINCVKWWDGKVLSAGDDGKVKLWQLTE</sequence>
<dbReference type="InterPro" id="IPR036322">
    <property type="entry name" value="WD40_repeat_dom_sf"/>
</dbReference>
<dbReference type="PROSITE" id="PS50082">
    <property type="entry name" value="WD_REPEATS_2"/>
    <property type="match status" value="4"/>
</dbReference>
<name>A0A448YSR5_BRENA</name>
<dbReference type="AlphaFoldDB" id="A0A448YSR5"/>
<dbReference type="SUPFAM" id="SSF50978">
    <property type="entry name" value="WD40 repeat-like"/>
    <property type="match status" value="1"/>
</dbReference>
<comment type="function">
    <text evidence="3">Essential component of the cytosolic iron-sulfur (Fe/S) protein assembly machinery. Required for the maturation of extramitochondrial Fe/S proteins.</text>
</comment>
<evidence type="ECO:0000256" key="2">
    <source>
        <dbReference type="ARBA" id="ARBA00022737"/>
    </source>
</evidence>
<dbReference type="PANTHER" id="PTHR19920">
    <property type="entry name" value="WD40 PROTEIN CIAO1"/>
    <property type="match status" value="1"/>
</dbReference>
<dbReference type="GO" id="GO:0016226">
    <property type="term" value="P:iron-sulfur cluster assembly"/>
    <property type="evidence" value="ECO:0007669"/>
    <property type="project" value="UniProtKB-UniRule"/>
</dbReference>
<evidence type="ECO:0000313" key="6">
    <source>
        <dbReference type="Proteomes" id="UP000290900"/>
    </source>
</evidence>
<proteinExistence type="inferred from homology"/>
<feature type="repeat" description="WD" evidence="4">
    <location>
        <begin position="166"/>
        <end position="197"/>
    </location>
</feature>
<protein>
    <recommendedName>
        <fullName evidence="3">Probable cytosolic iron-sulfur protein assembly protein 1</fullName>
    </recommendedName>
</protein>
<evidence type="ECO:0000256" key="4">
    <source>
        <dbReference type="PROSITE-ProRule" id="PRU00221"/>
    </source>
</evidence>
<dbReference type="InterPro" id="IPR028608">
    <property type="entry name" value="CIAO1/Cia1"/>
</dbReference>
<dbReference type="STRING" id="13370.A0A448YSR5"/>
<evidence type="ECO:0000313" key="5">
    <source>
        <dbReference type="EMBL" id="VEU23964.1"/>
    </source>
</evidence>
<keyword evidence="1 4" id="KW-0853">WD repeat</keyword>
<organism evidence="5 6">
    <name type="scientific">Brettanomyces naardenensis</name>
    <name type="common">Yeast</name>
    <dbReference type="NCBI Taxonomy" id="13370"/>
    <lineage>
        <taxon>Eukaryota</taxon>
        <taxon>Fungi</taxon>
        <taxon>Dikarya</taxon>
        <taxon>Ascomycota</taxon>
        <taxon>Saccharomycotina</taxon>
        <taxon>Pichiomycetes</taxon>
        <taxon>Pichiales</taxon>
        <taxon>Pichiaceae</taxon>
        <taxon>Brettanomyces</taxon>
    </lineage>
</organism>
<accession>A0A448YSR5</accession>
<dbReference type="HAMAP" id="MF_03037">
    <property type="entry name" value="ciao1"/>
    <property type="match status" value="1"/>
</dbReference>
<feature type="repeat" description="WD" evidence="4">
    <location>
        <begin position="120"/>
        <end position="161"/>
    </location>
</feature>
<dbReference type="Gene3D" id="2.130.10.10">
    <property type="entry name" value="YVTN repeat-like/Quinoprotein amine dehydrogenase"/>
    <property type="match status" value="1"/>
</dbReference>
<dbReference type="EMBL" id="CAACVR010000067">
    <property type="protein sequence ID" value="VEU23964.1"/>
    <property type="molecule type" value="Genomic_DNA"/>
</dbReference>
<keyword evidence="2" id="KW-0677">Repeat</keyword>
<evidence type="ECO:0000256" key="3">
    <source>
        <dbReference type="HAMAP-Rule" id="MF_03037"/>
    </source>
</evidence>
<feature type="repeat" description="WD" evidence="4">
    <location>
        <begin position="9"/>
        <end position="50"/>
    </location>
</feature>
<dbReference type="InParanoid" id="A0A448YSR5"/>
<dbReference type="InterPro" id="IPR001680">
    <property type="entry name" value="WD40_rpt"/>
</dbReference>
<dbReference type="Proteomes" id="UP000290900">
    <property type="component" value="Unassembled WGS sequence"/>
</dbReference>
<dbReference type="OrthoDB" id="284782at2759"/>
<reference evidence="5 6" key="1">
    <citation type="submission" date="2018-12" db="EMBL/GenBank/DDBJ databases">
        <authorList>
            <person name="Tiukova I."/>
            <person name="Dainat J."/>
        </authorList>
    </citation>
    <scope>NUCLEOTIDE SEQUENCE [LARGE SCALE GENOMIC DNA]</scope>
</reference>
<dbReference type="Pfam" id="PF00400">
    <property type="entry name" value="WD40"/>
    <property type="match status" value="6"/>
</dbReference>
<dbReference type="FunCoup" id="A0A448YSR5">
    <property type="interactions" value="66"/>
</dbReference>
<dbReference type="SMART" id="SM00320">
    <property type="entry name" value="WD40"/>
    <property type="match status" value="7"/>
</dbReference>
<dbReference type="CDD" id="cd00200">
    <property type="entry name" value="WD40"/>
    <property type="match status" value="1"/>
</dbReference>
<dbReference type="PANTHER" id="PTHR19920:SF0">
    <property type="entry name" value="CYTOSOLIC IRON-SULFUR PROTEIN ASSEMBLY PROTEIN CIAO1-RELATED"/>
    <property type="match status" value="1"/>
</dbReference>
<dbReference type="PROSITE" id="PS50294">
    <property type="entry name" value="WD_REPEATS_REGION"/>
    <property type="match status" value="1"/>
</dbReference>
<dbReference type="InterPro" id="IPR015943">
    <property type="entry name" value="WD40/YVTN_repeat-like_dom_sf"/>
</dbReference>